<dbReference type="PROSITE" id="PS51257">
    <property type="entry name" value="PROKAR_LIPOPROTEIN"/>
    <property type="match status" value="1"/>
</dbReference>
<dbReference type="Gene3D" id="2.120.10.30">
    <property type="entry name" value="TolB, C-terminal domain"/>
    <property type="match status" value="2"/>
</dbReference>
<dbReference type="PANTHER" id="PTHR24104:SF25">
    <property type="entry name" value="PROTEIN LIN-41"/>
    <property type="match status" value="1"/>
</dbReference>
<sequence length="405" mass="44185">MHGRLFRSAVALLAASVLTLTAGCATGPTQQSHGPVFFPPAPNLPRLQYLTSFSNSADVAGGSADTVSLLSFGKQEEQKVSRIIKPSGITTKSGKLYVTDIAGQLFVVDLPNKKMEQLKGNDGMGKLKKPVGVAVDSTGFVFVSDTERKEVLIYDNNGEYLKAVGGDLGFTPTDIAVDDENLYVLDTRKSVIRVLNPMTGSQIREIGKMDDPNQSLSLPTRMSLDDKGVLWVTNAGKGTVTSYDRDGHFLGTFGKFGDGMGQFARPKGIATDENGYVYVVDSGHQNVQIFSDKGRLLGYFGSAKLPVGGMNLPSDISISNRDLEYFQKLAQKDFELSEVIFVANQFGENKIGVYGLGKLKGVDYDAAYRKAAEEREHRAQEILKERKRQQEMQDQQGKKDTTAKL</sequence>
<dbReference type="Proteomes" id="UP000306416">
    <property type="component" value="Unassembled WGS sequence"/>
</dbReference>
<gene>
    <name evidence="5" type="ORF">E4633_19005</name>
</gene>
<dbReference type="InterPro" id="IPR050952">
    <property type="entry name" value="TRIM-NHL_E3_ligases"/>
</dbReference>
<evidence type="ECO:0000256" key="4">
    <source>
        <dbReference type="SAM" id="SignalP"/>
    </source>
</evidence>
<organism evidence="5 6">
    <name type="scientific">Geomonas terrae</name>
    <dbReference type="NCBI Taxonomy" id="2562681"/>
    <lineage>
        <taxon>Bacteria</taxon>
        <taxon>Pseudomonadati</taxon>
        <taxon>Thermodesulfobacteriota</taxon>
        <taxon>Desulfuromonadia</taxon>
        <taxon>Geobacterales</taxon>
        <taxon>Geobacteraceae</taxon>
        <taxon>Geomonas</taxon>
    </lineage>
</organism>
<dbReference type="PROSITE" id="PS51125">
    <property type="entry name" value="NHL"/>
    <property type="match status" value="2"/>
</dbReference>
<evidence type="ECO:0000256" key="1">
    <source>
        <dbReference type="ARBA" id="ARBA00022737"/>
    </source>
</evidence>
<evidence type="ECO:0008006" key="7">
    <source>
        <dbReference type="Google" id="ProtNLM"/>
    </source>
</evidence>
<dbReference type="InterPro" id="IPR011042">
    <property type="entry name" value="6-blade_b-propeller_TolB-like"/>
</dbReference>
<keyword evidence="6" id="KW-1185">Reference proteome</keyword>
<feature type="repeat" description="NHL" evidence="2">
    <location>
        <begin position="250"/>
        <end position="293"/>
    </location>
</feature>
<evidence type="ECO:0000313" key="5">
    <source>
        <dbReference type="EMBL" id="TGU70285.1"/>
    </source>
</evidence>
<dbReference type="AlphaFoldDB" id="A0A4S1CAG2"/>
<keyword evidence="1" id="KW-0677">Repeat</keyword>
<evidence type="ECO:0000256" key="3">
    <source>
        <dbReference type="SAM" id="MobiDB-lite"/>
    </source>
</evidence>
<reference evidence="5 6" key="1">
    <citation type="submission" date="2019-04" db="EMBL/GenBank/DDBJ databases">
        <title>Geobacter oryzae sp. nov., ferric-reducing bacteria isolated from paddy soil.</title>
        <authorList>
            <person name="Xu Z."/>
            <person name="Masuda Y."/>
            <person name="Itoh H."/>
            <person name="Senoo K."/>
        </authorList>
    </citation>
    <scope>NUCLEOTIDE SEQUENCE [LARGE SCALE GENOMIC DNA]</scope>
    <source>
        <strain evidence="5 6">Red111</strain>
    </source>
</reference>
<dbReference type="EMBL" id="SRSC01000005">
    <property type="protein sequence ID" value="TGU70285.1"/>
    <property type="molecule type" value="Genomic_DNA"/>
</dbReference>
<dbReference type="SUPFAM" id="SSF101898">
    <property type="entry name" value="NHL repeat"/>
    <property type="match status" value="1"/>
</dbReference>
<protein>
    <recommendedName>
        <fullName evidence="7">6-bladed beta-propeller</fullName>
    </recommendedName>
</protein>
<proteinExistence type="predicted"/>
<evidence type="ECO:0000256" key="2">
    <source>
        <dbReference type="PROSITE-ProRule" id="PRU00504"/>
    </source>
</evidence>
<comment type="caution">
    <text evidence="5">The sequence shown here is derived from an EMBL/GenBank/DDBJ whole genome shotgun (WGS) entry which is preliminary data.</text>
</comment>
<dbReference type="InterPro" id="IPR001258">
    <property type="entry name" value="NHL_repeat"/>
</dbReference>
<accession>A0A4S1CAG2</accession>
<feature type="repeat" description="NHL" evidence="2">
    <location>
        <begin position="123"/>
        <end position="157"/>
    </location>
</feature>
<feature type="region of interest" description="Disordered" evidence="3">
    <location>
        <begin position="379"/>
        <end position="405"/>
    </location>
</feature>
<dbReference type="Pfam" id="PF01436">
    <property type="entry name" value="NHL"/>
    <property type="match status" value="2"/>
</dbReference>
<evidence type="ECO:0000313" key="6">
    <source>
        <dbReference type="Proteomes" id="UP000306416"/>
    </source>
</evidence>
<dbReference type="RefSeq" id="WP_135872690.1">
    <property type="nucleotide sequence ID" value="NZ_SRSC01000005.1"/>
</dbReference>
<keyword evidence="4" id="KW-0732">Signal</keyword>
<dbReference type="PANTHER" id="PTHR24104">
    <property type="entry name" value="E3 UBIQUITIN-PROTEIN LIGASE NHLRC1-RELATED"/>
    <property type="match status" value="1"/>
</dbReference>
<name>A0A4S1CAG2_9BACT</name>
<feature type="chain" id="PRO_5020564735" description="6-bladed beta-propeller" evidence="4">
    <location>
        <begin position="23"/>
        <end position="405"/>
    </location>
</feature>
<dbReference type="GO" id="GO:0008270">
    <property type="term" value="F:zinc ion binding"/>
    <property type="evidence" value="ECO:0007669"/>
    <property type="project" value="UniProtKB-KW"/>
</dbReference>
<feature type="signal peptide" evidence="4">
    <location>
        <begin position="1"/>
        <end position="22"/>
    </location>
</feature>